<dbReference type="InterPro" id="IPR023198">
    <property type="entry name" value="PGP-like_dom2"/>
</dbReference>
<dbReference type="GO" id="GO:0016787">
    <property type="term" value="F:hydrolase activity"/>
    <property type="evidence" value="ECO:0007669"/>
    <property type="project" value="UniProtKB-KW"/>
</dbReference>
<dbReference type="Gene3D" id="3.40.50.1000">
    <property type="entry name" value="HAD superfamily/HAD-like"/>
    <property type="match status" value="1"/>
</dbReference>
<protein>
    <submittedName>
        <fullName evidence="5">Hydrolase</fullName>
    </submittedName>
</protein>
<gene>
    <name evidence="5" type="ORF">DNX69_17225</name>
</gene>
<evidence type="ECO:0000313" key="6">
    <source>
        <dbReference type="Proteomes" id="UP000248134"/>
    </source>
</evidence>
<comment type="similarity">
    <text evidence="2">Belongs to the HAD-like hydrolase superfamily. CbbY/CbbZ/Gph/YieH family.</text>
</comment>
<dbReference type="OrthoDB" id="9797743at2"/>
<dbReference type="InterPro" id="IPR036412">
    <property type="entry name" value="HAD-like_sf"/>
</dbReference>
<dbReference type="PANTHER" id="PTHR46193:SF10">
    <property type="entry name" value="6-PHOSPHOGLUCONATE PHOSPHATASE"/>
    <property type="match status" value="1"/>
</dbReference>
<dbReference type="Proteomes" id="UP000248134">
    <property type="component" value="Unassembled WGS sequence"/>
</dbReference>
<organism evidence="5 6">
    <name type="scientific">Rhodopseudomonas palustris</name>
    <dbReference type="NCBI Taxonomy" id="1076"/>
    <lineage>
        <taxon>Bacteria</taxon>
        <taxon>Pseudomonadati</taxon>
        <taxon>Pseudomonadota</taxon>
        <taxon>Alphaproteobacteria</taxon>
        <taxon>Hyphomicrobiales</taxon>
        <taxon>Nitrobacteraceae</taxon>
        <taxon>Rhodopseudomonas</taxon>
    </lineage>
</organism>
<evidence type="ECO:0000313" key="5">
    <source>
        <dbReference type="EMBL" id="PZA11585.1"/>
    </source>
</evidence>
<dbReference type="Pfam" id="PF00702">
    <property type="entry name" value="Hydrolase"/>
    <property type="match status" value="1"/>
</dbReference>
<evidence type="ECO:0000256" key="2">
    <source>
        <dbReference type="ARBA" id="ARBA00006171"/>
    </source>
</evidence>
<evidence type="ECO:0000256" key="4">
    <source>
        <dbReference type="ARBA" id="ARBA00022842"/>
    </source>
</evidence>
<dbReference type="SFLD" id="SFLDG01129">
    <property type="entry name" value="C1.5:_HAD__Beta-PGM__Phosphata"/>
    <property type="match status" value="1"/>
</dbReference>
<dbReference type="EMBL" id="QKQS01000023">
    <property type="protein sequence ID" value="PZA11585.1"/>
    <property type="molecule type" value="Genomic_DNA"/>
</dbReference>
<reference evidence="5 6" key="1">
    <citation type="submission" date="2018-06" db="EMBL/GenBank/DDBJ databases">
        <title>Draft Whole-Genome Sequence of the purple photosynthetic bacterium Rhodospeudomonas palustris XCP.</title>
        <authorList>
            <person name="Rayyan A."/>
            <person name="Meyer T.E."/>
            <person name="Kyndt J.A."/>
        </authorList>
    </citation>
    <scope>NUCLEOTIDE SEQUENCE [LARGE SCALE GENOMIC DNA]</scope>
    <source>
        <strain evidence="5 6">XCP</strain>
    </source>
</reference>
<evidence type="ECO:0000256" key="3">
    <source>
        <dbReference type="ARBA" id="ARBA00022723"/>
    </source>
</evidence>
<dbReference type="NCBIfam" id="TIGR01509">
    <property type="entry name" value="HAD-SF-IA-v3"/>
    <property type="match status" value="1"/>
</dbReference>
<evidence type="ECO:0000256" key="1">
    <source>
        <dbReference type="ARBA" id="ARBA00001946"/>
    </source>
</evidence>
<dbReference type="RefSeq" id="WP_110787672.1">
    <property type="nucleotide sequence ID" value="NZ_QKQS01000023.1"/>
</dbReference>
<dbReference type="PANTHER" id="PTHR46193">
    <property type="entry name" value="6-PHOSPHOGLUCONATE PHOSPHATASE"/>
    <property type="match status" value="1"/>
</dbReference>
<keyword evidence="5" id="KW-0378">Hydrolase</keyword>
<comment type="cofactor">
    <cofactor evidence="1">
        <name>Mg(2+)</name>
        <dbReference type="ChEBI" id="CHEBI:18420"/>
    </cofactor>
</comment>
<dbReference type="SFLD" id="SFLDG01135">
    <property type="entry name" value="C1.5.6:_HAD__Beta-PGM__Phospha"/>
    <property type="match status" value="1"/>
</dbReference>
<dbReference type="AlphaFoldDB" id="A0A323UFE8"/>
<dbReference type="SUPFAM" id="SSF56784">
    <property type="entry name" value="HAD-like"/>
    <property type="match status" value="1"/>
</dbReference>
<dbReference type="InterPro" id="IPR006439">
    <property type="entry name" value="HAD-SF_hydro_IA"/>
</dbReference>
<dbReference type="InterPro" id="IPR023214">
    <property type="entry name" value="HAD_sf"/>
</dbReference>
<dbReference type="InterPro" id="IPR051600">
    <property type="entry name" value="Beta-PGM-like"/>
</dbReference>
<proteinExistence type="inferred from homology"/>
<keyword evidence="3" id="KW-0479">Metal-binding</keyword>
<comment type="caution">
    <text evidence="5">The sequence shown here is derived from an EMBL/GenBank/DDBJ whole genome shotgun (WGS) entry which is preliminary data.</text>
</comment>
<dbReference type="GO" id="GO:0046872">
    <property type="term" value="F:metal ion binding"/>
    <property type="evidence" value="ECO:0007669"/>
    <property type="project" value="UniProtKB-KW"/>
</dbReference>
<dbReference type="SFLD" id="SFLDS00003">
    <property type="entry name" value="Haloacid_Dehalogenase"/>
    <property type="match status" value="1"/>
</dbReference>
<dbReference type="Gene3D" id="1.10.150.240">
    <property type="entry name" value="Putative phosphatase, domain 2"/>
    <property type="match status" value="1"/>
</dbReference>
<name>A0A323UFE8_RHOPL</name>
<dbReference type="CDD" id="cd07526">
    <property type="entry name" value="HAD_BPGM_like"/>
    <property type="match status" value="1"/>
</dbReference>
<keyword evidence="4" id="KW-0460">Magnesium</keyword>
<sequence>MTPQLVIFDCDGVLVDSELISCRVHAETLTRYGYPITPDQVAARFLGRSGREARREIEAETGRRFADDIEANLLDALLRAFAETLQPIPFVTEALDTLGRPFCVASSGTLDRIRVALTHAGLLGRFVPHLFSAEQVTHGKPAPDLFLFAAAQMGAAPERCMVIEDSVPGVLGAKAAGMTVLGFHGGGHCTGATAAALLAAGADRCFADMRQLSKIIDEI</sequence>
<accession>A0A323UFE8</accession>